<dbReference type="PANTHER" id="PTHR28055">
    <property type="entry name" value="ALTERED INHERITANCE OF MITOCHONDRIA PROTEIN 41, MITOCHONDRIAL"/>
    <property type="match status" value="1"/>
</dbReference>
<comment type="subcellular location">
    <subcellularLocation>
        <location evidence="1">Mitochondrion</location>
    </subcellularLocation>
</comment>
<accession>A0A225ANF3</accession>
<dbReference type="RefSeq" id="XP_020117250.1">
    <property type="nucleotide sequence ID" value="XM_020262384.1"/>
</dbReference>
<dbReference type="EMBL" id="LFMY01000012">
    <property type="protein sequence ID" value="OKL57129.1"/>
    <property type="molecule type" value="Genomic_DNA"/>
</dbReference>
<evidence type="ECO:0000313" key="3">
    <source>
        <dbReference type="Proteomes" id="UP000214365"/>
    </source>
</evidence>
<name>A0A225ANF3_TALAT</name>
<dbReference type="SUPFAM" id="SSF89095">
    <property type="entry name" value="GatB/YqeY motif"/>
    <property type="match status" value="1"/>
</dbReference>
<dbReference type="GeneID" id="31007241"/>
<dbReference type="InterPro" id="IPR042184">
    <property type="entry name" value="YqeY/Aim41_N"/>
</dbReference>
<dbReference type="PANTHER" id="PTHR28055:SF1">
    <property type="entry name" value="ALTERED INHERITANCE OF MITOCHONDRIA PROTEIN 41, MITOCHONDRIAL"/>
    <property type="match status" value="1"/>
</dbReference>
<gene>
    <name evidence="1" type="primary">AIM41</name>
    <name evidence="2" type="ORF">UA08_07485</name>
</gene>
<keyword evidence="1" id="KW-0496">Mitochondrion</keyword>
<proteinExistence type="inferred from homology"/>
<comment type="caution">
    <text evidence="2">The sequence shown here is derived from an EMBL/GenBank/DDBJ whole genome shotgun (WGS) entry which is preliminary data.</text>
</comment>
<dbReference type="Pfam" id="PF09424">
    <property type="entry name" value="YqeY"/>
    <property type="match status" value="1"/>
</dbReference>
<dbReference type="AlphaFoldDB" id="A0A225ANF3"/>
<dbReference type="GO" id="GO:0005739">
    <property type="term" value="C:mitochondrion"/>
    <property type="evidence" value="ECO:0007669"/>
    <property type="project" value="UniProtKB-SubCell"/>
</dbReference>
<organism evidence="2 3">
    <name type="scientific">Talaromyces atroroseus</name>
    <dbReference type="NCBI Taxonomy" id="1441469"/>
    <lineage>
        <taxon>Eukaryota</taxon>
        <taxon>Fungi</taxon>
        <taxon>Dikarya</taxon>
        <taxon>Ascomycota</taxon>
        <taxon>Pezizomycotina</taxon>
        <taxon>Eurotiomycetes</taxon>
        <taxon>Eurotiomycetidae</taxon>
        <taxon>Eurotiales</taxon>
        <taxon>Trichocomaceae</taxon>
        <taxon>Talaromyces</taxon>
        <taxon>Talaromyces sect. Trachyspermi</taxon>
    </lineage>
</organism>
<evidence type="ECO:0000313" key="2">
    <source>
        <dbReference type="EMBL" id="OKL57129.1"/>
    </source>
</evidence>
<dbReference type="InterPro" id="IPR019004">
    <property type="entry name" value="YqeY/Aim41"/>
</dbReference>
<sequence length="182" mass="19914">MFNSLRFSSRVGLRAVRWNSTSSIPVPPLMAKLRSDLKDAMRAKDVSRLNVLRALISETNNAAKTTSPIQTDVQLLSLIEKKIAGAKDAADMFATANRSDLKEKEEAQIAVLEEYASQIDRLSTEDIRAAVSEVISQLQSENSKITVGILLKNLLSPGKLLDGKPAAKSDIVQVINELLPEK</sequence>
<protein>
    <recommendedName>
        <fullName evidence="1">Altered inheritance of mitochondria protein 41</fullName>
    </recommendedName>
</protein>
<dbReference type="OrthoDB" id="538640at2759"/>
<dbReference type="GO" id="GO:0016884">
    <property type="term" value="F:carbon-nitrogen ligase activity, with glutamine as amido-N-donor"/>
    <property type="evidence" value="ECO:0007669"/>
    <property type="project" value="UniProtKB-UniRule"/>
</dbReference>
<keyword evidence="3" id="KW-1185">Reference proteome</keyword>
<evidence type="ECO:0000256" key="1">
    <source>
        <dbReference type="RuleBase" id="RU365099"/>
    </source>
</evidence>
<reference evidence="2 3" key="1">
    <citation type="submission" date="2015-06" db="EMBL/GenBank/DDBJ databases">
        <title>Talaromyces atroroseus IBT 11181 draft genome.</title>
        <authorList>
            <person name="Rasmussen K.B."/>
            <person name="Rasmussen S."/>
            <person name="Petersen B."/>
            <person name="Sicheritz-Ponten T."/>
            <person name="Mortensen U.H."/>
            <person name="Thrane U."/>
        </authorList>
    </citation>
    <scope>NUCLEOTIDE SEQUENCE [LARGE SCALE GENOMIC DNA]</scope>
    <source>
        <strain evidence="2 3">IBT 11181</strain>
    </source>
</reference>
<dbReference type="STRING" id="1441469.A0A225ANF3"/>
<dbReference type="InterPro" id="IPR003789">
    <property type="entry name" value="Asn/Gln_tRNA_amidoTrase-B-like"/>
</dbReference>
<dbReference type="Proteomes" id="UP000214365">
    <property type="component" value="Unassembled WGS sequence"/>
</dbReference>
<dbReference type="Gene3D" id="1.10.1510.10">
    <property type="entry name" value="Uncharacterised protein YqeY/AIM41 PF09424, N-terminal domain"/>
    <property type="match status" value="1"/>
</dbReference>
<comment type="similarity">
    <text evidence="1">Belongs to the AIM41 family.</text>
</comment>